<dbReference type="AlphaFoldDB" id="A0AAJ2D9K8"/>
<dbReference type="RefSeq" id="WP_309048374.1">
    <property type="nucleotide sequence ID" value="NZ_JAVIGA010000035.1"/>
</dbReference>
<dbReference type="Proteomes" id="UP001224622">
    <property type="component" value="Unassembled WGS sequence"/>
</dbReference>
<gene>
    <name evidence="1" type="ORF">RDT67_23390</name>
</gene>
<proteinExistence type="predicted"/>
<accession>A0AAJ2D9K8</accession>
<organism evidence="1 2">
    <name type="scientific">Serratia fonticola</name>
    <dbReference type="NCBI Taxonomy" id="47917"/>
    <lineage>
        <taxon>Bacteria</taxon>
        <taxon>Pseudomonadati</taxon>
        <taxon>Pseudomonadota</taxon>
        <taxon>Gammaproteobacteria</taxon>
        <taxon>Enterobacterales</taxon>
        <taxon>Yersiniaceae</taxon>
        <taxon>Serratia</taxon>
    </lineage>
</organism>
<evidence type="ECO:0000313" key="2">
    <source>
        <dbReference type="Proteomes" id="UP001224622"/>
    </source>
</evidence>
<protein>
    <submittedName>
        <fullName evidence="1">Uncharacterized protein</fullName>
    </submittedName>
</protein>
<dbReference type="EMBL" id="JAVIGA010000035">
    <property type="protein sequence ID" value="MDQ9129367.1"/>
    <property type="molecule type" value="Genomic_DNA"/>
</dbReference>
<reference evidence="1" key="1">
    <citation type="submission" date="2023-08" db="EMBL/GenBank/DDBJ databases">
        <title>The Comparative Genomic Analysis of Yersiniaceae from Polar Regions.</title>
        <authorList>
            <person name="Goncharov A."/>
            <person name="Aslanov B."/>
            <person name="Kolodzhieva V."/>
            <person name="Azarov D."/>
            <person name="Mochov A."/>
            <person name="Lebedeva E."/>
        </authorList>
    </citation>
    <scope>NUCLEOTIDE SEQUENCE</scope>
    <source>
        <strain evidence="1">Vf</strain>
    </source>
</reference>
<sequence length="262" mass="31165">MLKMLRPYLSQFVKNSKIFWALEKKYFFRNPKILGRHACLGAEVLGRLQGGANSVNFQKNRVDHVNRFKSRNLKLIKEEDLREIIVREPIKYCVRRQSKDFHEMREFDFLIIDSFSELADQAFLFDGNVFYSCYSDITEKARANSKLESLGLLSVDRIEDEYRTFFTNVSRQSPKGKIIYLHFPMIKEKREHFLLRAKNIKLALEMLENEFENLYVYSLDNNEADSLNSNDDDNFSYHYDSPVYEEFVRLIVKDFTELKRIA</sequence>
<name>A0AAJ2D9K8_SERFO</name>
<comment type="caution">
    <text evidence="1">The sequence shown here is derived from an EMBL/GenBank/DDBJ whole genome shotgun (WGS) entry which is preliminary data.</text>
</comment>
<evidence type="ECO:0000313" key="1">
    <source>
        <dbReference type="EMBL" id="MDQ9129367.1"/>
    </source>
</evidence>